<evidence type="ECO:0000313" key="1">
    <source>
        <dbReference type="EMBL" id="AZB18276.1"/>
    </source>
</evidence>
<dbReference type="Proteomes" id="UP000269015">
    <property type="component" value="Chromosome"/>
</dbReference>
<name>A0AAD0YWK7_CHRID</name>
<dbReference type="EMBL" id="CP033930">
    <property type="protein sequence ID" value="AZB18276.1"/>
    <property type="molecule type" value="Genomic_DNA"/>
</dbReference>
<evidence type="ECO:0000313" key="2">
    <source>
        <dbReference type="Proteomes" id="UP000269015"/>
    </source>
</evidence>
<gene>
    <name evidence="1" type="ORF">EG352_11060</name>
</gene>
<dbReference type="AlphaFoldDB" id="A0AAD0YWK7"/>
<sequence>MDYPFYYTFQEFKDNYQNDFKKWLNENSTGTEVEYLDNLYSCAGYYVGYREFDQEDHRYVLSDMSFGAVGIAYEYDITNYVSIFIGVLESNFKEKFKLTNNKKVAEFLYSFDGDFTDYVSHERFIFNNVIYLLTPFFYINKVIVKERVVYDDYDEPVKNEKGEILFEEGEFGEARIFFNFDRYSLFLDEVKQINQFILEKINPEKEQENNTKAAIDEKSIFSIPEKIVLLEKLGVFAKLIKDGVSPENEYKIIQNLIGGSYSNVKKYCLNRKTKNKSSKDYQITEKHKNKIRNFYNSKTF</sequence>
<reference evidence="1 2" key="1">
    <citation type="submission" date="2018-11" db="EMBL/GenBank/DDBJ databases">
        <title>Proposal to divide the Flavobacteriaceae and reorganize its genera based on Amino Acid Identity values calculated from whole genome sequences.</title>
        <authorList>
            <person name="Nicholson A.C."/>
            <person name="Gulvik C.A."/>
            <person name="Whitney A.M."/>
            <person name="Humrighouse B.W."/>
            <person name="Bell M."/>
            <person name="Holmes B."/>
            <person name="Steigerwalt A.G."/>
            <person name="Villarma A."/>
            <person name="Sheth M."/>
            <person name="Batra D."/>
            <person name="Pryor J."/>
            <person name="Bernardet J.-F."/>
            <person name="Hugo C."/>
            <person name="Kampfer P."/>
            <person name="Newman J."/>
            <person name="McQuiston J.R."/>
        </authorList>
    </citation>
    <scope>NUCLEOTIDE SEQUENCE [LARGE SCALE GENOMIC DNA]</scope>
    <source>
        <strain evidence="1 2">H5559</strain>
    </source>
</reference>
<proteinExistence type="predicted"/>
<protein>
    <submittedName>
        <fullName evidence="1">Uncharacterized protein</fullName>
    </submittedName>
</protein>
<organism evidence="1 2">
    <name type="scientific">Chryseobacterium indologenes</name>
    <name type="common">Flavobacterium indologenes</name>
    <dbReference type="NCBI Taxonomy" id="253"/>
    <lineage>
        <taxon>Bacteria</taxon>
        <taxon>Pseudomonadati</taxon>
        <taxon>Bacteroidota</taxon>
        <taxon>Flavobacteriia</taxon>
        <taxon>Flavobacteriales</taxon>
        <taxon>Weeksellaceae</taxon>
        <taxon>Chryseobacterium group</taxon>
        <taxon>Chryseobacterium</taxon>
    </lineage>
</organism>
<accession>A0AAD0YWK7</accession>
<dbReference type="RefSeq" id="WP_123861726.1">
    <property type="nucleotide sequence ID" value="NZ_CP033930.1"/>
</dbReference>